<dbReference type="GO" id="GO:0035513">
    <property type="term" value="P:oxidative RNA demethylation"/>
    <property type="evidence" value="ECO:0007669"/>
    <property type="project" value="TreeGrafter"/>
</dbReference>
<feature type="compositionally biased region" description="Polar residues" evidence="7">
    <location>
        <begin position="60"/>
        <end position="70"/>
    </location>
</feature>
<feature type="binding site" evidence="6">
    <location>
        <position position="554"/>
    </location>
    <ligand>
        <name>Fe cation</name>
        <dbReference type="ChEBI" id="CHEBI:24875"/>
        <note>catalytic</note>
    </ligand>
</feature>
<comment type="cofactor">
    <cofactor evidence="6">
        <name>Fe(2+)</name>
        <dbReference type="ChEBI" id="CHEBI:29033"/>
    </cofactor>
    <text evidence="6">Binds 1 Fe(2+) ion per subunit.</text>
</comment>
<sequence>MSHQNSGSRGRSSRPNNHLPSRNNHVQASNPSANESVGNLDENSLGRGRGRGRSRGKYSYNVSQGSGSKNLNDKHNSNLVYRPKRPDVISNSIEAEGMHKKQPESKDIVDSDSVYRGDHHSLSARSDSQNIQQGVGRIKIAETPQKEAKGSATKNLYLHKEEVTYMQEESPPQPLKHLNDKNNSKSVYQPESKDVVDSDSVYSGVHHSLSAHSDSQNIQRGVGRIKIAATPQKEAEGSATKNLYLHKEEVTCMQEESPPQPLKHLNDKNNSKSVYQPESNDVVDSDSVYRGDHHSLSAHSDSQNLKQGVGRIKIAETPQKEAEGSATKNLYLHKEEVTYKQEESLQSLKVETKGQTSEEKGSKNSTCIGDSGHSVQEAGCKLDLCPPKKGSPFTLKPSLLVKNRQKRNEVKRATEGQIVSVLRPGMVLLKNFLSFSDQVNILKTCRDLGLGPGGFYQPGYREGASLHLKMMCLGKNWDPEKKVYEDIRSTDSAIPPTIPAEFNQLVEKAIHDSRVHIERNHGLRNAAYKLPSMSPDICIVNFYSATGKLGLHQDRDETQESLNKGLPVVSFSVGNTAEFLYGDERDVDKATKVGASNPSAEESVGNLDGNSQGRGSGRGRGKYLSNISQDSDSKHFNDKHNLNLVYRPKIPNFISNSAEFEGQPESKGAVASDSVYRGDHHSLSAHSDSQNIHWGVSRLKIEETPQKEAEGSATKNLYLHKEELTHMQEESPQLLKHLNDKKLEYQPKSKRPDLIPNSGVGGIKNAETPQKQAEGSATKNLYLHKEKVTYMQEESPQQLKVGTKGQTSEEKGSKISTCIGDSGHSVQEAGFKLDLCPPKKGSTFMLKPPLLVKSRQKRNEVERALEGQIGNVVRPGMVLLKNILSFSDQLAKLQSFYMVMRGMWTRQLRFCWNQEMF</sequence>
<evidence type="ECO:0000256" key="1">
    <source>
        <dbReference type="ARBA" id="ARBA00007879"/>
    </source>
</evidence>
<protein>
    <recommendedName>
        <fullName evidence="8">Alpha-ketoglutarate-dependent dioxygenase AlkB-like domain-containing protein</fullName>
    </recommendedName>
</protein>
<dbReference type="AlphaFoldDB" id="A0AAD5ICF7"/>
<evidence type="ECO:0000256" key="2">
    <source>
        <dbReference type="ARBA" id="ARBA00022723"/>
    </source>
</evidence>
<dbReference type="InterPro" id="IPR037151">
    <property type="entry name" value="AlkB-like_sf"/>
</dbReference>
<feature type="region of interest" description="Disordered" evidence="7">
    <location>
        <begin position="252"/>
        <end position="307"/>
    </location>
</feature>
<keyword evidence="10" id="KW-1185">Reference proteome</keyword>
<evidence type="ECO:0000313" key="9">
    <source>
        <dbReference type="EMBL" id="KAI9159771.1"/>
    </source>
</evidence>
<name>A0AAD5ICF7_ACENE</name>
<feature type="compositionally biased region" description="Low complexity" evidence="7">
    <location>
        <begin position="1"/>
        <end position="14"/>
    </location>
</feature>
<dbReference type="GO" id="GO:0005737">
    <property type="term" value="C:cytoplasm"/>
    <property type="evidence" value="ECO:0007669"/>
    <property type="project" value="TreeGrafter"/>
</dbReference>
<dbReference type="PANTHER" id="PTHR16557:SF2">
    <property type="entry name" value="NUCLEIC ACID DIOXYGENASE ALKBH1"/>
    <property type="match status" value="1"/>
</dbReference>
<dbReference type="SUPFAM" id="SSF51197">
    <property type="entry name" value="Clavaminate synthase-like"/>
    <property type="match status" value="1"/>
</dbReference>
<feature type="binding site" evidence="6">
    <location>
        <position position="552"/>
    </location>
    <ligand>
        <name>Fe cation</name>
        <dbReference type="ChEBI" id="CHEBI:24875"/>
        <note>catalytic</note>
    </ligand>
</feature>
<dbReference type="GO" id="GO:0008198">
    <property type="term" value="F:ferrous iron binding"/>
    <property type="evidence" value="ECO:0007669"/>
    <property type="project" value="TreeGrafter"/>
</dbReference>
<feature type="region of interest" description="Disordered" evidence="7">
    <location>
        <begin position="165"/>
        <end position="193"/>
    </location>
</feature>
<evidence type="ECO:0000259" key="8">
    <source>
        <dbReference type="Pfam" id="PF13532"/>
    </source>
</evidence>
<feature type="compositionally biased region" description="Basic and acidic residues" evidence="7">
    <location>
        <begin position="350"/>
        <end position="362"/>
    </location>
</feature>
<dbReference type="InterPro" id="IPR027450">
    <property type="entry name" value="AlkB-like"/>
</dbReference>
<dbReference type="PANTHER" id="PTHR16557">
    <property type="entry name" value="ALKYLATED DNA REPAIR PROTEIN ALKB-RELATED"/>
    <property type="match status" value="1"/>
</dbReference>
<reference evidence="9" key="2">
    <citation type="submission" date="2023-02" db="EMBL/GenBank/DDBJ databases">
        <authorList>
            <person name="Swenson N.G."/>
            <person name="Wegrzyn J.L."/>
            <person name="Mcevoy S.L."/>
        </authorList>
    </citation>
    <scope>NUCLEOTIDE SEQUENCE</scope>
    <source>
        <strain evidence="9">91603</strain>
        <tissue evidence="9">Leaf</tissue>
    </source>
</reference>
<dbReference type="Proteomes" id="UP001064489">
    <property type="component" value="Chromosome 2"/>
</dbReference>
<dbReference type="GO" id="GO:0035516">
    <property type="term" value="F:broad specificity oxidative DNA demethylase activity"/>
    <property type="evidence" value="ECO:0007669"/>
    <property type="project" value="TreeGrafter"/>
</dbReference>
<feature type="region of interest" description="Disordered" evidence="7">
    <location>
        <begin position="595"/>
        <end position="623"/>
    </location>
</feature>
<evidence type="ECO:0000256" key="4">
    <source>
        <dbReference type="ARBA" id="ARBA00023002"/>
    </source>
</evidence>
<dbReference type="InterPro" id="IPR004574">
    <property type="entry name" value="Alkb"/>
</dbReference>
<evidence type="ECO:0000256" key="6">
    <source>
        <dbReference type="PIRSR" id="PIRSR604574-2"/>
    </source>
</evidence>
<feature type="region of interest" description="Disordered" evidence="7">
    <location>
        <begin position="792"/>
        <end position="813"/>
    </location>
</feature>
<accession>A0AAD5ICF7</accession>
<proteinExistence type="inferred from homology"/>
<keyword evidence="3" id="KW-0223">Dioxygenase</keyword>
<evidence type="ECO:0000313" key="10">
    <source>
        <dbReference type="Proteomes" id="UP001064489"/>
    </source>
</evidence>
<comment type="similarity">
    <text evidence="1">Belongs to the alkB family.</text>
</comment>
<comment type="caution">
    <text evidence="9">The sequence shown here is derived from an EMBL/GenBank/DDBJ whole genome shotgun (WGS) entry which is preliminary data.</text>
</comment>
<keyword evidence="5 6" id="KW-0408">Iron</keyword>
<feature type="compositionally biased region" description="Polar residues" evidence="7">
    <location>
        <begin position="15"/>
        <end position="37"/>
    </location>
</feature>
<evidence type="ECO:0000256" key="7">
    <source>
        <dbReference type="SAM" id="MobiDB-lite"/>
    </source>
</evidence>
<feature type="compositionally biased region" description="Polar residues" evidence="7">
    <location>
        <begin position="297"/>
        <end position="306"/>
    </location>
</feature>
<feature type="region of interest" description="Disordered" evidence="7">
    <location>
        <begin position="342"/>
        <end position="369"/>
    </location>
</feature>
<organism evidence="9 10">
    <name type="scientific">Acer negundo</name>
    <name type="common">Box elder</name>
    <dbReference type="NCBI Taxonomy" id="4023"/>
    <lineage>
        <taxon>Eukaryota</taxon>
        <taxon>Viridiplantae</taxon>
        <taxon>Streptophyta</taxon>
        <taxon>Embryophyta</taxon>
        <taxon>Tracheophyta</taxon>
        <taxon>Spermatophyta</taxon>
        <taxon>Magnoliopsida</taxon>
        <taxon>eudicotyledons</taxon>
        <taxon>Gunneridae</taxon>
        <taxon>Pentapetalae</taxon>
        <taxon>rosids</taxon>
        <taxon>malvids</taxon>
        <taxon>Sapindales</taxon>
        <taxon>Sapindaceae</taxon>
        <taxon>Hippocastanoideae</taxon>
        <taxon>Acereae</taxon>
        <taxon>Acer</taxon>
    </lineage>
</organism>
<reference evidence="9" key="1">
    <citation type="journal article" date="2022" name="Plant J.">
        <title>Strategies of tolerance reflected in two North American maple genomes.</title>
        <authorList>
            <person name="McEvoy S.L."/>
            <person name="Sezen U.U."/>
            <person name="Trouern-Trend A."/>
            <person name="McMahon S.M."/>
            <person name="Schaberg P.G."/>
            <person name="Yang J."/>
            <person name="Wegrzyn J.L."/>
            <person name="Swenson N.G."/>
        </authorList>
    </citation>
    <scope>NUCLEOTIDE SEQUENCE</scope>
    <source>
        <strain evidence="9">91603</strain>
    </source>
</reference>
<feature type="region of interest" description="Disordered" evidence="7">
    <location>
        <begin position="1"/>
        <end position="107"/>
    </location>
</feature>
<feature type="domain" description="Alpha-ketoglutarate-dependent dioxygenase AlkB-like" evidence="8">
    <location>
        <begin position="425"/>
        <end position="592"/>
    </location>
</feature>
<feature type="compositionally biased region" description="Basic and acidic residues" evidence="7">
    <location>
        <begin position="96"/>
        <end position="107"/>
    </location>
</feature>
<dbReference type="GO" id="GO:0035515">
    <property type="term" value="F:oxidative RNA demethylase activity"/>
    <property type="evidence" value="ECO:0007669"/>
    <property type="project" value="TreeGrafter"/>
</dbReference>
<evidence type="ECO:0000256" key="3">
    <source>
        <dbReference type="ARBA" id="ARBA00022964"/>
    </source>
</evidence>
<keyword evidence="2 6" id="KW-0479">Metal-binding</keyword>
<dbReference type="Gene3D" id="2.60.120.590">
    <property type="entry name" value="Alpha-ketoglutarate-dependent dioxygenase AlkB-like"/>
    <property type="match status" value="1"/>
</dbReference>
<feature type="compositionally biased region" description="Polar residues" evidence="7">
    <location>
        <begin position="792"/>
        <end position="806"/>
    </location>
</feature>
<evidence type="ECO:0000256" key="5">
    <source>
        <dbReference type="ARBA" id="ARBA00023004"/>
    </source>
</evidence>
<keyword evidence="4" id="KW-0560">Oxidoreductase</keyword>
<gene>
    <name evidence="9" type="ORF">LWI28_001782</name>
</gene>
<dbReference type="Pfam" id="PF13532">
    <property type="entry name" value="2OG-FeII_Oxy_2"/>
    <property type="match status" value="1"/>
</dbReference>
<dbReference type="EMBL" id="JAJSOW010000106">
    <property type="protein sequence ID" value="KAI9159771.1"/>
    <property type="molecule type" value="Genomic_DNA"/>
</dbReference>